<dbReference type="EMBL" id="CASHTH010001552">
    <property type="protein sequence ID" value="CAI8016709.1"/>
    <property type="molecule type" value="Genomic_DNA"/>
</dbReference>
<evidence type="ECO:0000313" key="3">
    <source>
        <dbReference type="Proteomes" id="UP001174909"/>
    </source>
</evidence>
<evidence type="ECO:0000259" key="1">
    <source>
        <dbReference type="Pfam" id="PF12937"/>
    </source>
</evidence>
<dbReference type="InterPro" id="IPR001810">
    <property type="entry name" value="F-box_dom"/>
</dbReference>
<organism evidence="2 3">
    <name type="scientific">Geodia barretti</name>
    <name type="common">Barrett's horny sponge</name>
    <dbReference type="NCBI Taxonomy" id="519541"/>
    <lineage>
        <taxon>Eukaryota</taxon>
        <taxon>Metazoa</taxon>
        <taxon>Porifera</taxon>
        <taxon>Demospongiae</taxon>
        <taxon>Heteroscleromorpha</taxon>
        <taxon>Tetractinellida</taxon>
        <taxon>Astrophorina</taxon>
        <taxon>Geodiidae</taxon>
        <taxon>Geodia</taxon>
    </lineage>
</organism>
<accession>A0AA35RS30</accession>
<comment type="caution">
    <text evidence="2">The sequence shown here is derived from an EMBL/GenBank/DDBJ whole genome shotgun (WGS) entry which is preliminary data.</text>
</comment>
<dbReference type="AlphaFoldDB" id="A0AA35RS30"/>
<name>A0AA35RS30_GEOBA</name>
<feature type="domain" description="F-box" evidence="1">
    <location>
        <begin position="16"/>
        <end position="56"/>
    </location>
</feature>
<gene>
    <name evidence="2" type="ORF">GBAR_LOCUS10231</name>
</gene>
<dbReference type="SUPFAM" id="SSF81383">
    <property type="entry name" value="F-box domain"/>
    <property type="match status" value="1"/>
</dbReference>
<keyword evidence="3" id="KW-1185">Reference proteome</keyword>
<dbReference type="Gene3D" id="1.20.1280.50">
    <property type="match status" value="1"/>
</dbReference>
<proteinExistence type="predicted"/>
<sequence length="109" mass="12571">MYICTFLRRCYFITQDEIIQYIFKFLDLKSLCNASQVCSIFLKNAYDPMLYKELNLQPFWNTVDDIALAGLSARCGNMFSVNLSWTGGGGQVTEPSLCRQLYTYIHVNL</sequence>
<dbReference type="CDD" id="cd22117">
    <property type="entry name" value="F-box_FBXL4"/>
    <property type="match status" value="1"/>
</dbReference>
<protein>
    <submittedName>
        <fullName evidence="2">F-box/LRR-repeat protein 4</fullName>
    </submittedName>
</protein>
<dbReference type="InterPro" id="IPR036047">
    <property type="entry name" value="F-box-like_dom_sf"/>
</dbReference>
<reference evidence="2" key="1">
    <citation type="submission" date="2023-03" db="EMBL/GenBank/DDBJ databases">
        <authorList>
            <person name="Steffen K."/>
            <person name="Cardenas P."/>
        </authorList>
    </citation>
    <scope>NUCLEOTIDE SEQUENCE</scope>
</reference>
<dbReference type="Proteomes" id="UP001174909">
    <property type="component" value="Unassembled WGS sequence"/>
</dbReference>
<evidence type="ECO:0000313" key="2">
    <source>
        <dbReference type="EMBL" id="CAI8016709.1"/>
    </source>
</evidence>
<dbReference type="Pfam" id="PF12937">
    <property type="entry name" value="F-box-like"/>
    <property type="match status" value="1"/>
</dbReference>